<accession>A0A4Q7ZS56</accession>
<comment type="caution">
    <text evidence="2">The sequence shown here is derived from an EMBL/GenBank/DDBJ whole genome shotgun (WGS) entry which is preliminary data.</text>
</comment>
<dbReference type="AlphaFoldDB" id="A0A4Q7ZS56"/>
<protein>
    <submittedName>
        <fullName evidence="2">Pimeloyl-ACP methyl ester carboxylesterase</fullName>
    </submittedName>
</protein>
<dbReference type="GO" id="GO:0003824">
    <property type="term" value="F:catalytic activity"/>
    <property type="evidence" value="ECO:0007669"/>
    <property type="project" value="UniProtKB-ARBA"/>
</dbReference>
<name>A0A4Q7ZS56_9ACTN</name>
<sequence length="290" mass="30902">MMPRPVTTGTPVYRSAEGADAVRRRYRAALADWPVPAQQITVPTGQGDTFVLACGPADAPPVLALQGSGANTAMWRHQIGTWARDLRVYAVDVIGEPGLSAPSRPPLESDAHARWLDEVTSGLGLAEVAMVGVSLGGLLAIDYALRRPGRVSRLALLSPSGIGRRRTRVVVAALALRPFGEAGRRRLLRYLLGPATPGRPTDSALPLLIFRHFRPRTTGIPTFSDARLAGLTMPVMVMLGGRDRMLDSHGTARRLSAAAPHAVVRLLPEAGHLLPDPAVPVRDFLLGGGQ</sequence>
<organism evidence="2 3">
    <name type="scientific">Krasilnikovia cinnamomea</name>
    <dbReference type="NCBI Taxonomy" id="349313"/>
    <lineage>
        <taxon>Bacteria</taxon>
        <taxon>Bacillati</taxon>
        <taxon>Actinomycetota</taxon>
        <taxon>Actinomycetes</taxon>
        <taxon>Micromonosporales</taxon>
        <taxon>Micromonosporaceae</taxon>
        <taxon>Krasilnikovia</taxon>
    </lineage>
</organism>
<gene>
    <name evidence="2" type="ORF">EV385_5944</name>
</gene>
<evidence type="ECO:0000313" key="2">
    <source>
        <dbReference type="EMBL" id="RZU54007.1"/>
    </source>
</evidence>
<dbReference type="PANTHER" id="PTHR43798">
    <property type="entry name" value="MONOACYLGLYCEROL LIPASE"/>
    <property type="match status" value="1"/>
</dbReference>
<evidence type="ECO:0000259" key="1">
    <source>
        <dbReference type="Pfam" id="PF00561"/>
    </source>
</evidence>
<dbReference type="Pfam" id="PF00561">
    <property type="entry name" value="Abhydrolase_1"/>
    <property type="match status" value="1"/>
</dbReference>
<reference evidence="2 3" key="1">
    <citation type="submission" date="2019-02" db="EMBL/GenBank/DDBJ databases">
        <title>Sequencing the genomes of 1000 actinobacteria strains.</title>
        <authorList>
            <person name="Klenk H.-P."/>
        </authorList>
    </citation>
    <scope>NUCLEOTIDE SEQUENCE [LARGE SCALE GENOMIC DNA]</scope>
    <source>
        <strain evidence="2 3">DSM 45162</strain>
    </source>
</reference>
<dbReference type="InterPro" id="IPR000073">
    <property type="entry name" value="AB_hydrolase_1"/>
</dbReference>
<evidence type="ECO:0000313" key="3">
    <source>
        <dbReference type="Proteomes" id="UP000292564"/>
    </source>
</evidence>
<dbReference type="GO" id="GO:0016020">
    <property type="term" value="C:membrane"/>
    <property type="evidence" value="ECO:0007669"/>
    <property type="project" value="TreeGrafter"/>
</dbReference>
<dbReference type="EMBL" id="SHKY01000001">
    <property type="protein sequence ID" value="RZU54007.1"/>
    <property type="molecule type" value="Genomic_DNA"/>
</dbReference>
<dbReference type="PRINTS" id="PR00111">
    <property type="entry name" value="ABHYDROLASE"/>
</dbReference>
<dbReference type="Gene3D" id="3.40.50.1820">
    <property type="entry name" value="alpha/beta hydrolase"/>
    <property type="match status" value="1"/>
</dbReference>
<dbReference type="InterPro" id="IPR029058">
    <property type="entry name" value="AB_hydrolase_fold"/>
</dbReference>
<dbReference type="Proteomes" id="UP000292564">
    <property type="component" value="Unassembled WGS sequence"/>
</dbReference>
<dbReference type="SUPFAM" id="SSF53474">
    <property type="entry name" value="alpha/beta-Hydrolases"/>
    <property type="match status" value="1"/>
</dbReference>
<keyword evidence="3" id="KW-1185">Reference proteome</keyword>
<feature type="domain" description="AB hydrolase-1" evidence="1">
    <location>
        <begin position="60"/>
        <end position="159"/>
    </location>
</feature>
<dbReference type="PANTHER" id="PTHR43798:SF33">
    <property type="entry name" value="HYDROLASE, PUTATIVE (AFU_ORTHOLOGUE AFUA_2G14860)-RELATED"/>
    <property type="match status" value="1"/>
</dbReference>
<dbReference type="InterPro" id="IPR050266">
    <property type="entry name" value="AB_hydrolase_sf"/>
</dbReference>
<proteinExistence type="predicted"/>
<dbReference type="RefSeq" id="WP_207229999.1">
    <property type="nucleotide sequence ID" value="NZ_SHKY01000001.1"/>
</dbReference>